<keyword evidence="1" id="KW-0472">Membrane</keyword>
<comment type="caution">
    <text evidence="4">The sequence shown here is derived from an EMBL/GenBank/DDBJ whole genome shotgun (WGS) entry which is preliminary data.</text>
</comment>
<accession>A0A5B0SF77</accession>
<name>A0A5B0SF77_PUCGR</name>
<keyword evidence="1" id="KW-1133">Transmembrane helix</keyword>
<organism evidence="4 6">
    <name type="scientific">Puccinia graminis f. sp. tritici</name>
    <dbReference type="NCBI Taxonomy" id="56615"/>
    <lineage>
        <taxon>Eukaryota</taxon>
        <taxon>Fungi</taxon>
        <taxon>Dikarya</taxon>
        <taxon>Basidiomycota</taxon>
        <taxon>Pucciniomycotina</taxon>
        <taxon>Pucciniomycetes</taxon>
        <taxon>Pucciniales</taxon>
        <taxon>Pucciniaceae</taxon>
        <taxon>Puccinia</taxon>
    </lineage>
</organism>
<keyword evidence="5" id="KW-1185">Reference proteome</keyword>
<keyword evidence="1" id="KW-0812">Transmembrane</keyword>
<dbReference type="Proteomes" id="UP000324748">
    <property type="component" value="Unassembled WGS sequence"/>
</dbReference>
<dbReference type="OrthoDB" id="2500318at2759"/>
<evidence type="ECO:0000313" key="2">
    <source>
        <dbReference type="EMBL" id="KAA1067065.1"/>
    </source>
</evidence>
<proteinExistence type="predicted"/>
<protein>
    <submittedName>
        <fullName evidence="4">Uncharacterized protein</fullName>
    </submittedName>
</protein>
<evidence type="ECO:0000313" key="3">
    <source>
        <dbReference type="EMBL" id="KAA1083808.1"/>
    </source>
</evidence>
<dbReference type="EMBL" id="VDEP01000508">
    <property type="protein sequence ID" value="KAA1067065.1"/>
    <property type="molecule type" value="Genomic_DNA"/>
</dbReference>
<reference evidence="5 6" key="1">
    <citation type="submission" date="2019-05" db="EMBL/GenBank/DDBJ databases">
        <title>Emergence of the Ug99 lineage of the wheat stem rust pathogen through somatic hybridization.</title>
        <authorList>
            <person name="Li F."/>
            <person name="Upadhyaya N.M."/>
            <person name="Sperschneider J."/>
            <person name="Matny O."/>
            <person name="Nguyen-Phuc H."/>
            <person name="Mago R."/>
            <person name="Raley C."/>
            <person name="Miller M.E."/>
            <person name="Silverstein K.A.T."/>
            <person name="Henningsen E."/>
            <person name="Hirsch C.D."/>
            <person name="Visser B."/>
            <person name="Pretorius Z.A."/>
            <person name="Steffenson B.J."/>
            <person name="Schwessinger B."/>
            <person name="Dodds P.N."/>
            <person name="Figueroa M."/>
        </authorList>
    </citation>
    <scope>NUCLEOTIDE SEQUENCE [LARGE SCALE GENOMIC DNA]</scope>
    <source>
        <strain evidence="3">21-0</strain>
        <strain evidence="4 6">Ug99</strain>
    </source>
</reference>
<sequence>MRVGKRINPEYFVSFILPIVLILPLAFVSFYLSVINHPSTMKCTTTAIFFALSLSAVTATLHTRCYDYFLAKDGCVFSAGEESQRCAAPKKRPSQPVKAFAMNPEVSKAKRSQIPGLERRYDDTQPSFYVSGGNGTCGHYDTNTQLGVCLWNGAEQDNPTAETAGWLNGDQTANCGKQVYIQRKGHPETVQYVNVLDGCYFEAKTPEPGCFEIGITLALFNKLNPTSQEQQDGYIYDGISWDFNKPNNTATDWSPV</sequence>
<evidence type="ECO:0000313" key="5">
    <source>
        <dbReference type="Proteomes" id="UP000324748"/>
    </source>
</evidence>
<dbReference type="Proteomes" id="UP000325313">
    <property type="component" value="Unassembled WGS sequence"/>
</dbReference>
<gene>
    <name evidence="3" type="ORF">PGT21_007636</name>
    <name evidence="4" type="ORF">PGTUg99_000397</name>
    <name evidence="2" type="ORF">PGTUg99_030068</name>
</gene>
<dbReference type="AlphaFoldDB" id="A0A5B0SF77"/>
<dbReference type="EMBL" id="VDEP01000024">
    <property type="protein sequence ID" value="KAA1136786.1"/>
    <property type="molecule type" value="Genomic_DNA"/>
</dbReference>
<evidence type="ECO:0000313" key="4">
    <source>
        <dbReference type="EMBL" id="KAA1136786.1"/>
    </source>
</evidence>
<dbReference type="EMBL" id="VSWC01000118">
    <property type="protein sequence ID" value="KAA1083808.1"/>
    <property type="molecule type" value="Genomic_DNA"/>
</dbReference>
<evidence type="ECO:0000256" key="1">
    <source>
        <dbReference type="SAM" id="Phobius"/>
    </source>
</evidence>
<evidence type="ECO:0000313" key="6">
    <source>
        <dbReference type="Proteomes" id="UP000325313"/>
    </source>
</evidence>
<feature type="transmembrane region" description="Helical" evidence="1">
    <location>
        <begin position="12"/>
        <end position="34"/>
    </location>
</feature>